<dbReference type="PANTHER" id="PTHR42721">
    <property type="entry name" value="SUGAR HYDROLASE-RELATED"/>
    <property type="match status" value="1"/>
</dbReference>
<dbReference type="AlphaFoldDB" id="A0A2P5EYD8"/>
<dbReference type="InterPro" id="IPR002772">
    <property type="entry name" value="Glyco_hydro_3_C"/>
</dbReference>
<sequence length="258" mass="27414">MVLHLFSFIFSAPGNTSPFKGLKKYVPDIKYETGCGSVKCGDESLIEAATKAAAVADASVLVVGLDLSIEAEGLDREDLTLPGFQGKLVKQVANSTNGTVILVAMSAGPIDVSFAKSLSKIAGIIWDDVLKGQAIDVSTVNCQNSTFDIVIGVKNSGPRDGSHVVLVFWKPASSKDLSGAPSVQLAAFERVEVKNGKTGSITVKMNVCKVLNLVDSQGKRNLVIGQHTIIVGSPSERQVKRRLDVRFTSEIAVESAFY</sequence>
<dbReference type="Proteomes" id="UP000237000">
    <property type="component" value="Unassembled WGS sequence"/>
</dbReference>
<dbReference type="Pfam" id="PF14310">
    <property type="entry name" value="Fn3-like"/>
    <property type="match status" value="1"/>
</dbReference>
<keyword evidence="6" id="KW-1185">Reference proteome</keyword>
<keyword evidence="3" id="KW-0326">Glycosidase</keyword>
<keyword evidence="2 5" id="KW-0378">Hydrolase</keyword>
<dbReference type="InterPro" id="IPR044993">
    <property type="entry name" value="BXL"/>
</dbReference>
<dbReference type="GO" id="GO:0031222">
    <property type="term" value="P:arabinan catabolic process"/>
    <property type="evidence" value="ECO:0007669"/>
    <property type="project" value="TreeGrafter"/>
</dbReference>
<dbReference type="InterPro" id="IPR013783">
    <property type="entry name" value="Ig-like_fold"/>
</dbReference>
<feature type="domain" description="Fibronectin type III-like" evidence="4">
    <location>
        <begin position="163"/>
        <end position="235"/>
    </location>
</feature>
<organism evidence="5 6">
    <name type="scientific">Trema orientale</name>
    <name type="common">Charcoal tree</name>
    <name type="synonym">Celtis orientalis</name>
    <dbReference type="NCBI Taxonomy" id="63057"/>
    <lineage>
        <taxon>Eukaryota</taxon>
        <taxon>Viridiplantae</taxon>
        <taxon>Streptophyta</taxon>
        <taxon>Embryophyta</taxon>
        <taxon>Tracheophyta</taxon>
        <taxon>Spermatophyta</taxon>
        <taxon>Magnoliopsida</taxon>
        <taxon>eudicotyledons</taxon>
        <taxon>Gunneridae</taxon>
        <taxon>Pentapetalae</taxon>
        <taxon>rosids</taxon>
        <taxon>fabids</taxon>
        <taxon>Rosales</taxon>
        <taxon>Cannabaceae</taxon>
        <taxon>Trema</taxon>
    </lineage>
</organism>
<dbReference type="InParanoid" id="A0A2P5EYD8"/>
<dbReference type="Gene3D" id="3.40.50.1700">
    <property type="entry name" value="Glycoside hydrolase family 3 C-terminal domain"/>
    <property type="match status" value="1"/>
</dbReference>
<name>A0A2P5EYD8_TREOI</name>
<dbReference type="InterPro" id="IPR036881">
    <property type="entry name" value="Glyco_hydro_3_C_sf"/>
</dbReference>
<dbReference type="SUPFAM" id="SSF52279">
    <property type="entry name" value="Beta-D-glucan exohydrolase, C-terminal domain"/>
    <property type="match status" value="1"/>
</dbReference>
<dbReference type="STRING" id="63057.A0A2P5EYD8"/>
<dbReference type="GO" id="GO:0045493">
    <property type="term" value="P:xylan catabolic process"/>
    <property type="evidence" value="ECO:0007669"/>
    <property type="project" value="InterPro"/>
</dbReference>
<dbReference type="GO" id="GO:0046556">
    <property type="term" value="F:alpha-L-arabinofuranosidase activity"/>
    <property type="evidence" value="ECO:0007669"/>
    <property type="project" value="TreeGrafter"/>
</dbReference>
<dbReference type="GO" id="GO:0009044">
    <property type="term" value="F:xylan 1,4-beta-xylosidase activity"/>
    <property type="evidence" value="ECO:0007669"/>
    <property type="project" value="InterPro"/>
</dbReference>
<evidence type="ECO:0000313" key="6">
    <source>
        <dbReference type="Proteomes" id="UP000237000"/>
    </source>
</evidence>
<comment type="caution">
    <text evidence="5">The sequence shown here is derived from an EMBL/GenBank/DDBJ whole genome shotgun (WGS) entry which is preliminary data.</text>
</comment>
<comment type="similarity">
    <text evidence="1">Belongs to the glycosyl hydrolase 3 family.</text>
</comment>
<evidence type="ECO:0000256" key="3">
    <source>
        <dbReference type="ARBA" id="ARBA00023295"/>
    </source>
</evidence>
<accession>A0A2P5EYD8</accession>
<dbReference type="InterPro" id="IPR026891">
    <property type="entry name" value="Fn3-like"/>
</dbReference>
<protein>
    <submittedName>
        <fullName evidence="5">Glycoside hydrolase</fullName>
    </submittedName>
</protein>
<evidence type="ECO:0000313" key="5">
    <source>
        <dbReference type="EMBL" id="PON90550.1"/>
    </source>
</evidence>
<reference evidence="6" key="1">
    <citation type="submission" date="2016-06" db="EMBL/GenBank/DDBJ databases">
        <title>Parallel loss of symbiosis genes in relatives of nitrogen-fixing non-legume Parasponia.</title>
        <authorList>
            <person name="Van Velzen R."/>
            <person name="Holmer R."/>
            <person name="Bu F."/>
            <person name="Rutten L."/>
            <person name="Van Zeijl A."/>
            <person name="Liu W."/>
            <person name="Santuari L."/>
            <person name="Cao Q."/>
            <person name="Sharma T."/>
            <person name="Shen D."/>
            <person name="Roswanjaya Y."/>
            <person name="Wardhani T."/>
            <person name="Kalhor M.S."/>
            <person name="Jansen J."/>
            <person name="Van den Hoogen J."/>
            <person name="Gungor B."/>
            <person name="Hartog M."/>
            <person name="Hontelez J."/>
            <person name="Verver J."/>
            <person name="Yang W.-C."/>
            <person name="Schijlen E."/>
            <person name="Repin R."/>
            <person name="Schilthuizen M."/>
            <person name="Schranz E."/>
            <person name="Heidstra R."/>
            <person name="Miyata K."/>
            <person name="Fedorova E."/>
            <person name="Kohlen W."/>
            <person name="Bisseling T."/>
            <person name="Smit S."/>
            <person name="Geurts R."/>
        </authorList>
    </citation>
    <scope>NUCLEOTIDE SEQUENCE [LARGE SCALE GENOMIC DNA]</scope>
    <source>
        <strain evidence="6">cv. RG33-2</strain>
    </source>
</reference>
<dbReference type="Pfam" id="PF01915">
    <property type="entry name" value="Glyco_hydro_3_C"/>
    <property type="match status" value="1"/>
</dbReference>
<dbReference type="SMART" id="SM01217">
    <property type="entry name" value="Fn3_like"/>
    <property type="match status" value="1"/>
</dbReference>
<evidence type="ECO:0000256" key="2">
    <source>
        <dbReference type="ARBA" id="ARBA00022801"/>
    </source>
</evidence>
<evidence type="ECO:0000259" key="4">
    <source>
        <dbReference type="SMART" id="SM01217"/>
    </source>
</evidence>
<dbReference type="OrthoDB" id="47059at2759"/>
<gene>
    <name evidence="5" type="ORF">TorRG33x02_136050</name>
</gene>
<dbReference type="PANTHER" id="PTHR42721:SF3">
    <property type="entry name" value="BETA-D-XYLOSIDASE 5-RELATED"/>
    <property type="match status" value="1"/>
</dbReference>
<proteinExistence type="inferred from homology"/>
<evidence type="ECO:0000256" key="1">
    <source>
        <dbReference type="ARBA" id="ARBA00005336"/>
    </source>
</evidence>
<dbReference type="EMBL" id="JXTC01000082">
    <property type="protein sequence ID" value="PON90550.1"/>
    <property type="molecule type" value="Genomic_DNA"/>
</dbReference>
<dbReference type="Gene3D" id="2.60.40.10">
    <property type="entry name" value="Immunoglobulins"/>
    <property type="match status" value="1"/>
</dbReference>